<dbReference type="GO" id="GO:0003677">
    <property type="term" value="F:DNA binding"/>
    <property type="evidence" value="ECO:0007669"/>
    <property type="project" value="InterPro"/>
</dbReference>
<gene>
    <name evidence="2" type="ORF">BJ970_000140</name>
</gene>
<evidence type="ECO:0000313" key="3">
    <source>
        <dbReference type="Proteomes" id="UP000584374"/>
    </source>
</evidence>
<comment type="caution">
    <text evidence="2">The sequence shown here is derived from an EMBL/GenBank/DDBJ whole genome shotgun (WGS) entry which is preliminary data.</text>
</comment>
<evidence type="ECO:0000313" key="2">
    <source>
        <dbReference type="EMBL" id="MBB5152606.1"/>
    </source>
</evidence>
<dbReference type="SMART" id="SM00530">
    <property type="entry name" value="HTH_XRE"/>
    <property type="match status" value="1"/>
</dbReference>
<dbReference type="PROSITE" id="PS50943">
    <property type="entry name" value="HTH_CROC1"/>
    <property type="match status" value="1"/>
</dbReference>
<dbReference type="InterPro" id="IPR001387">
    <property type="entry name" value="Cro/C1-type_HTH"/>
</dbReference>
<dbReference type="CDD" id="cd00093">
    <property type="entry name" value="HTH_XRE"/>
    <property type="match status" value="1"/>
</dbReference>
<dbReference type="EMBL" id="JACHIW010000001">
    <property type="protein sequence ID" value="MBB5152606.1"/>
    <property type="molecule type" value="Genomic_DNA"/>
</dbReference>
<accession>A0A840PWA5</accession>
<name>A0A840PWA5_9PSEU</name>
<organism evidence="2 3">
    <name type="scientific">Saccharopolyspora phatthalungensis</name>
    <dbReference type="NCBI Taxonomy" id="664693"/>
    <lineage>
        <taxon>Bacteria</taxon>
        <taxon>Bacillati</taxon>
        <taxon>Actinomycetota</taxon>
        <taxon>Actinomycetes</taxon>
        <taxon>Pseudonocardiales</taxon>
        <taxon>Pseudonocardiaceae</taxon>
        <taxon>Saccharopolyspora</taxon>
    </lineage>
</organism>
<dbReference type="Pfam" id="PF13560">
    <property type="entry name" value="HTH_31"/>
    <property type="match status" value="1"/>
</dbReference>
<dbReference type="AlphaFoldDB" id="A0A840PWA5"/>
<reference evidence="2 3" key="1">
    <citation type="submission" date="2020-08" db="EMBL/GenBank/DDBJ databases">
        <title>Sequencing the genomes of 1000 actinobacteria strains.</title>
        <authorList>
            <person name="Klenk H.-P."/>
        </authorList>
    </citation>
    <scope>NUCLEOTIDE SEQUENCE [LARGE SCALE GENOMIC DNA]</scope>
    <source>
        <strain evidence="2 3">DSM 45584</strain>
    </source>
</reference>
<protein>
    <submittedName>
        <fullName evidence="2">Transcriptional regulator with XRE-family HTH domain</fullName>
    </submittedName>
</protein>
<dbReference type="InterPro" id="IPR010982">
    <property type="entry name" value="Lambda_DNA-bd_dom_sf"/>
</dbReference>
<dbReference type="Gene3D" id="1.10.260.40">
    <property type="entry name" value="lambda repressor-like DNA-binding domains"/>
    <property type="match status" value="1"/>
</dbReference>
<evidence type="ECO:0000259" key="1">
    <source>
        <dbReference type="PROSITE" id="PS50943"/>
    </source>
</evidence>
<keyword evidence="3" id="KW-1185">Reference proteome</keyword>
<sequence>MSTARQRQLGSWLEKLRKQSGHDVEQAAEVLGCSVSKIRHMEAGRSKAKKSELTKLLDLYGTPDNVRAQLEATRAESEKRGWWESYQVPEWFAPFVEFESFASEAYNFELDLIPGLLQTERYAYEVHRTGRYTTNPPDITRRVEARMARQRRLEETPPLQFRAVVAESAFHRLVGGPEVMRAQIDAVIERCQLPNVILQVLPFEAGMHASPSGAFIVLSYSRPDEEPLGFMDSPLGGHTVDKAEDVVALRYVFDELRSLALPAPATLDRLRTIRDTLDGK</sequence>
<proteinExistence type="predicted"/>
<dbReference type="Proteomes" id="UP000584374">
    <property type="component" value="Unassembled WGS sequence"/>
</dbReference>
<feature type="domain" description="HTH cro/C1-type" evidence="1">
    <location>
        <begin position="13"/>
        <end position="66"/>
    </location>
</feature>
<dbReference type="SUPFAM" id="SSF47413">
    <property type="entry name" value="lambda repressor-like DNA-binding domains"/>
    <property type="match status" value="1"/>
</dbReference>
<dbReference type="RefSeq" id="WP_184722169.1">
    <property type="nucleotide sequence ID" value="NZ_JACHIW010000001.1"/>
</dbReference>
<dbReference type="Pfam" id="PF19054">
    <property type="entry name" value="DUF5753"/>
    <property type="match status" value="1"/>
</dbReference>
<dbReference type="InterPro" id="IPR043917">
    <property type="entry name" value="DUF5753"/>
</dbReference>